<evidence type="ECO:0000256" key="4">
    <source>
        <dbReference type="ARBA" id="ARBA00022771"/>
    </source>
</evidence>
<evidence type="ECO:0000313" key="13">
    <source>
        <dbReference type="EMBL" id="KAF7820728.1"/>
    </source>
</evidence>
<organism evidence="13 14">
    <name type="scientific">Senna tora</name>
    <dbReference type="NCBI Taxonomy" id="362788"/>
    <lineage>
        <taxon>Eukaryota</taxon>
        <taxon>Viridiplantae</taxon>
        <taxon>Streptophyta</taxon>
        <taxon>Embryophyta</taxon>
        <taxon>Tracheophyta</taxon>
        <taxon>Spermatophyta</taxon>
        <taxon>Magnoliopsida</taxon>
        <taxon>eudicotyledons</taxon>
        <taxon>Gunneridae</taxon>
        <taxon>Pentapetalae</taxon>
        <taxon>rosids</taxon>
        <taxon>fabids</taxon>
        <taxon>Fabales</taxon>
        <taxon>Fabaceae</taxon>
        <taxon>Caesalpinioideae</taxon>
        <taxon>Cassia clade</taxon>
        <taxon>Senna</taxon>
    </lineage>
</organism>
<keyword evidence="4 10" id="KW-0863">Zinc-finger</keyword>
<dbReference type="GO" id="GO:0008270">
    <property type="term" value="F:zinc ion binding"/>
    <property type="evidence" value="ECO:0007669"/>
    <property type="project" value="UniProtKB-KW"/>
</dbReference>
<gene>
    <name evidence="13" type="ORF">G2W53_026183</name>
</gene>
<evidence type="ECO:0000256" key="1">
    <source>
        <dbReference type="ARBA" id="ARBA00004123"/>
    </source>
</evidence>
<feature type="compositionally biased region" description="Low complexity" evidence="11">
    <location>
        <begin position="95"/>
        <end position="109"/>
    </location>
</feature>
<dbReference type="InterPro" id="IPR052035">
    <property type="entry name" value="ZnF_BED_domain_contain"/>
</dbReference>
<dbReference type="SUPFAM" id="SSF53098">
    <property type="entry name" value="Ribonuclease H-like"/>
    <property type="match status" value="1"/>
</dbReference>
<reference evidence="13" key="1">
    <citation type="submission" date="2020-09" db="EMBL/GenBank/DDBJ databases">
        <title>Genome-Enabled Discovery of Anthraquinone Biosynthesis in Senna tora.</title>
        <authorList>
            <person name="Kang S.-H."/>
            <person name="Pandey R.P."/>
            <person name="Lee C.-M."/>
            <person name="Sim J.-S."/>
            <person name="Jeong J.-T."/>
            <person name="Choi B.-S."/>
            <person name="Jung M."/>
            <person name="Ginzburg D."/>
            <person name="Zhao K."/>
            <person name="Won S.Y."/>
            <person name="Oh T.-J."/>
            <person name="Yu Y."/>
            <person name="Kim N.-H."/>
            <person name="Lee O.R."/>
            <person name="Lee T.-H."/>
            <person name="Bashyal P."/>
            <person name="Kim T.-S."/>
            <person name="Lee W.-H."/>
            <person name="Kawkins C."/>
            <person name="Kim C.-K."/>
            <person name="Kim J.S."/>
            <person name="Ahn B.O."/>
            <person name="Rhee S.Y."/>
            <person name="Sohng J.K."/>
        </authorList>
    </citation>
    <scope>NUCLEOTIDE SEQUENCE</scope>
    <source>
        <tissue evidence="13">Leaf</tissue>
    </source>
</reference>
<evidence type="ECO:0000256" key="6">
    <source>
        <dbReference type="ARBA" id="ARBA00023015"/>
    </source>
</evidence>
<proteinExistence type="predicted"/>
<dbReference type="InterPro" id="IPR008906">
    <property type="entry name" value="HATC_C_dom"/>
</dbReference>
<comment type="caution">
    <text evidence="13">The sequence shown here is derived from an EMBL/GenBank/DDBJ whole genome shotgun (WGS) entry which is preliminary data.</text>
</comment>
<evidence type="ECO:0000256" key="8">
    <source>
        <dbReference type="ARBA" id="ARBA00023163"/>
    </source>
</evidence>
<name>A0A834WH69_9FABA</name>
<evidence type="ECO:0000259" key="12">
    <source>
        <dbReference type="PROSITE" id="PS50808"/>
    </source>
</evidence>
<evidence type="ECO:0000313" key="14">
    <source>
        <dbReference type="Proteomes" id="UP000634136"/>
    </source>
</evidence>
<dbReference type="Pfam" id="PF02892">
    <property type="entry name" value="zf-BED"/>
    <property type="match status" value="1"/>
</dbReference>
<comment type="subcellular location">
    <subcellularLocation>
        <location evidence="1">Nucleus</location>
    </subcellularLocation>
</comment>
<evidence type="ECO:0000256" key="2">
    <source>
        <dbReference type="ARBA" id="ARBA00011738"/>
    </source>
</evidence>
<dbReference type="PROSITE" id="PS50808">
    <property type="entry name" value="ZF_BED"/>
    <property type="match status" value="1"/>
</dbReference>
<dbReference type="OrthoDB" id="2677621at2759"/>
<keyword evidence="14" id="KW-1185">Reference proteome</keyword>
<dbReference type="SMART" id="SM00614">
    <property type="entry name" value="ZnF_BED"/>
    <property type="match status" value="1"/>
</dbReference>
<feature type="domain" description="BED-type" evidence="12">
    <location>
        <begin position="119"/>
        <end position="178"/>
    </location>
</feature>
<evidence type="ECO:0000256" key="10">
    <source>
        <dbReference type="PROSITE-ProRule" id="PRU00027"/>
    </source>
</evidence>
<feature type="region of interest" description="Disordered" evidence="11">
    <location>
        <begin position="622"/>
        <end position="643"/>
    </location>
</feature>
<dbReference type="InterPro" id="IPR025525">
    <property type="entry name" value="hAT-like_transposase_RNase-H"/>
</dbReference>
<keyword evidence="8" id="KW-0804">Transcription</keyword>
<dbReference type="GO" id="GO:0005634">
    <property type="term" value="C:nucleus"/>
    <property type="evidence" value="ECO:0007669"/>
    <property type="project" value="UniProtKB-SubCell"/>
</dbReference>
<dbReference type="InterPro" id="IPR003656">
    <property type="entry name" value="Znf_BED"/>
</dbReference>
<dbReference type="AlphaFoldDB" id="A0A834WH69"/>
<dbReference type="Pfam" id="PF14372">
    <property type="entry name" value="hAT-like_RNase-H"/>
    <property type="match status" value="1"/>
</dbReference>
<dbReference type="GO" id="GO:0003677">
    <property type="term" value="F:DNA binding"/>
    <property type="evidence" value="ECO:0007669"/>
    <property type="project" value="UniProtKB-KW"/>
</dbReference>
<comment type="subunit">
    <text evidence="2">Homodimer.</text>
</comment>
<dbReference type="SUPFAM" id="SSF140996">
    <property type="entry name" value="Hermes dimerisation domain"/>
    <property type="match status" value="1"/>
</dbReference>
<evidence type="ECO:0000256" key="11">
    <source>
        <dbReference type="SAM" id="MobiDB-lite"/>
    </source>
</evidence>
<protein>
    <submittedName>
        <fullName evidence="13">Zinc finger BED domain-containing protein RICESLEEPER 2-like</fullName>
    </submittedName>
</protein>
<dbReference type="PANTHER" id="PTHR46481">
    <property type="entry name" value="ZINC FINGER BED DOMAIN-CONTAINING PROTEIN 4"/>
    <property type="match status" value="1"/>
</dbReference>
<feature type="region of interest" description="Disordered" evidence="11">
    <location>
        <begin position="71"/>
        <end position="121"/>
    </location>
</feature>
<evidence type="ECO:0000256" key="9">
    <source>
        <dbReference type="ARBA" id="ARBA00023242"/>
    </source>
</evidence>
<evidence type="ECO:0000256" key="7">
    <source>
        <dbReference type="ARBA" id="ARBA00023125"/>
    </source>
</evidence>
<dbReference type="InterPro" id="IPR012337">
    <property type="entry name" value="RNaseH-like_sf"/>
</dbReference>
<sequence length="793" mass="89477">MLQSSVPSSCLRLSGLRLSCLHLSGLTVSGSLLSSPSLTLFVSRGVQSWSLSVSVSSSSLTLSDLEIKPKMAGPSTQQIQDTSQDTNPSQDTDTPGSNAATTAASAPANVSGSKRKPPVPKSSVWDHFVKLPLEETNGEPRAKCKYCKDHTYACDTSKHGTTSLKKHLLKCKGYPYRAQEKKQNMLAFLQPSGSGGLGPNLVPYTYNQEEFRKALAEFVICDEQPFRVVEGHGFQKYSNCLEPRFPVPSRVIVARDCYKLFIEESKKLKAFLKKSCMRVCLTTDTWTSVQNFNYMCLTAHFIDENWRLQKRILNFCIIENHRGDTIGKAIEKCLLGWRIEKVFSITVDNASSNDTAVAYLKKKLKNWNGLVCDGDYLHVRCCANILNLVVNDGLKDLHNSISAIRNALRYVRSSPARLQRFKDLVQKEKIDCKALVCLDIMTRWNSTYLMLEHALKFQKVFDRMEDEDDGYNAYFRDDTHRLGPPMTFDWSNAYVFVQFLKVFYTITLRFSGSLYVTSNSCFHDIAHVHTMLQASSVHQDPLIGEMAKKMKLKYDKYWGRPENMNPLLVIGVVLDPRYKFGCVNNTFNDIYDNDPILCESMKKKVKDTLYLLYDKYSAGVVGEQSEHEEESGDSGAVNHPGDLPMPDFVTANPNPKGKWWSGRTKHPSDQKTDLDKYLETDAIDDAPSFDVLTWWRENATKYKVVSLIARDVLAMPVSTVASESAFSTDGRVLDVFRSSLSQKMTEALICTQNWLSPTEFNFNDRDFDQYEETDSIASDVSGESTVTEDVNMS</sequence>
<dbReference type="Pfam" id="PF05699">
    <property type="entry name" value="Dimer_Tnp_hAT"/>
    <property type="match status" value="1"/>
</dbReference>
<dbReference type="EMBL" id="JAAIUW010000008">
    <property type="protein sequence ID" value="KAF7820728.1"/>
    <property type="molecule type" value="Genomic_DNA"/>
</dbReference>
<evidence type="ECO:0000256" key="5">
    <source>
        <dbReference type="ARBA" id="ARBA00022833"/>
    </source>
</evidence>
<dbReference type="Proteomes" id="UP000634136">
    <property type="component" value="Unassembled WGS sequence"/>
</dbReference>
<keyword evidence="9" id="KW-0539">Nucleus</keyword>
<keyword evidence="7" id="KW-0238">DNA-binding</keyword>
<accession>A0A834WH69</accession>
<keyword evidence="3" id="KW-0479">Metal-binding</keyword>
<feature type="compositionally biased region" description="Low complexity" evidence="11">
    <location>
        <begin position="75"/>
        <end position="86"/>
    </location>
</feature>
<dbReference type="PANTHER" id="PTHR46481:SF8">
    <property type="entry name" value="ZINC FINGER BED DOMAIN-CONTAINING PROTEIN RICESLEEPER 1-LIKE"/>
    <property type="match status" value="1"/>
</dbReference>
<keyword evidence="6" id="KW-0805">Transcription regulation</keyword>
<keyword evidence="5" id="KW-0862">Zinc</keyword>
<dbReference type="GO" id="GO:0046983">
    <property type="term" value="F:protein dimerization activity"/>
    <property type="evidence" value="ECO:0007669"/>
    <property type="project" value="InterPro"/>
</dbReference>
<evidence type="ECO:0000256" key="3">
    <source>
        <dbReference type="ARBA" id="ARBA00022723"/>
    </source>
</evidence>